<dbReference type="AlphaFoldDB" id="A0AA47MSV1"/>
<protein>
    <submittedName>
        <fullName evidence="1">Uncharacterized protein</fullName>
    </submittedName>
</protein>
<reference evidence="1" key="1">
    <citation type="journal article" date="2023" name="Front. Mar. Sci.">
        <title>A new Merluccius polli reference genome to investigate the effects of global change in West African waters.</title>
        <authorList>
            <person name="Mateo J.L."/>
            <person name="Blanco-Fernandez C."/>
            <person name="Garcia-Vazquez E."/>
            <person name="Machado-Schiaffino G."/>
        </authorList>
    </citation>
    <scope>NUCLEOTIDE SEQUENCE</scope>
    <source>
        <strain evidence="1">C29</strain>
        <tissue evidence="1">Fin</tissue>
    </source>
</reference>
<organism evidence="1 2">
    <name type="scientific">Merluccius polli</name>
    <name type="common">Benguela hake</name>
    <name type="synonym">Merluccius cadenati</name>
    <dbReference type="NCBI Taxonomy" id="89951"/>
    <lineage>
        <taxon>Eukaryota</taxon>
        <taxon>Metazoa</taxon>
        <taxon>Chordata</taxon>
        <taxon>Craniata</taxon>
        <taxon>Vertebrata</taxon>
        <taxon>Euteleostomi</taxon>
        <taxon>Actinopterygii</taxon>
        <taxon>Neopterygii</taxon>
        <taxon>Teleostei</taxon>
        <taxon>Neoteleostei</taxon>
        <taxon>Acanthomorphata</taxon>
        <taxon>Zeiogadaria</taxon>
        <taxon>Gadariae</taxon>
        <taxon>Gadiformes</taxon>
        <taxon>Gadoidei</taxon>
        <taxon>Merlucciidae</taxon>
        <taxon>Merluccius</taxon>
    </lineage>
</organism>
<evidence type="ECO:0000313" key="1">
    <source>
        <dbReference type="EMBL" id="KAK0145639.1"/>
    </source>
</evidence>
<proteinExistence type="predicted"/>
<evidence type="ECO:0000313" key="2">
    <source>
        <dbReference type="Proteomes" id="UP001174136"/>
    </source>
</evidence>
<name>A0AA47MSV1_MERPO</name>
<sequence>MKSKLKFIILVRSALKRDLEDISVPHGVGVGSAPAPSALITVYRLPAATCTSYGDLKRALLDRLGLTPEGHRRRDRLFAYAHQLLDAAEWWLRPEERSSQQVVR</sequence>
<comment type="caution">
    <text evidence="1">The sequence shown here is derived from an EMBL/GenBank/DDBJ whole genome shotgun (WGS) entry which is preliminary data.</text>
</comment>
<dbReference type="EMBL" id="JAOPHQ010002845">
    <property type="protein sequence ID" value="KAK0145639.1"/>
    <property type="molecule type" value="Genomic_DNA"/>
</dbReference>
<accession>A0AA47MSV1</accession>
<dbReference type="Proteomes" id="UP001174136">
    <property type="component" value="Unassembled WGS sequence"/>
</dbReference>
<gene>
    <name evidence="1" type="ORF">N1851_015421</name>
</gene>
<keyword evidence="2" id="KW-1185">Reference proteome</keyword>